<dbReference type="Pfam" id="PF04993">
    <property type="entry name" value="TfoX_N"/>
    <property type="match status" value="1"/>
</dbReference>
<evidence type="ECO:0000259" key="1">
    <source>
        <dbReference type="Pfam" id="PF04993"/>
    </source>
</evidence>
<feature type="domain" description="TfoX N-terminal" evidence="1">
    <location>
        <begin position="13"/>
        <end position="107"/>
    </location>
</feature>
<proteinExistence type="predicted"/>
<dbReference type="InterPro" id="IPR007076">
    <property type="entry name" value="TfoX_N"/>
</dbReference>
<dbReference type="RefSeq" id="WP_168624834.1">
    <property type="nucleotide sequence ID" value="NZ_JAAZQQ010000007.1"/>
</dbReference>
<accession>A0A7X6H1R8</accession>
<dbReference type="EMBL" id="JAAZQQ010000007">
    <property type="protein sequence ID" value="NKX46449.1"/>
    <property type="molecule type" value="Genomic_DNA"/>
</dbReference>
<keyword evidence="3" id="KW-1185">Reference proteome</keyword>
<name>A0A7X6H1R8_9RHOB</name>
<dbReference type="Proteomes" id="UP000526408">
    <property type="component" value="Unassembled WGS sequence"/>
</dbReference>
<dbReference type="AlphaFoldDB" id="A0A7X6H1R8"/>
<gene>
    <name evidence="2" type="ORF">HCU73_17790</name>
</gene>
<reference evidence="2 3" key="1">
    <citation type="submission" date="2020-04" db="EMBL/GenBank/DDBJ databases">
        <authorList>
            <person name="Yoon J."/>
        </authorList>
    </citation>
    <scope>NUCLEOTIDE SEQUENCE [LARGE SCALE GENOMIC DNA]</scope>
    <source>
        <strain evidence="2 3">KMU-115</strain>
    </source>
</reference>
<dbReference type="SUPFAM" id="SSF159894">
    <property type="entry name" value="YgaC/TfoX-N like"/>
    <property type="match status" value="1"/>
</dbReference>
<sequence>MSVSTEAVETARDLFAGLGPITTRRMMGGLCLYHQGQIFAIMMADGGLFLKAEGDFAAEMAAAGCTQWSYRHKGRAAPTRMGYWTLPDAALDDPDLACDWARRALAHL</sequence>
<organism evidence="2 3">
    <name type="scientific">Roseicyclus persicicus</name>
    <dbReference type="NCBI Taxonomy" id="2650661"/>
    <lineage>
        <taxon>Bacteria</taxon>
        <taxon>Pseudomonadati</taxon>
        <taxon>Pseudomonadota</taxon>
        <taxon>Alphaproteobacteria</taxon>
        <taxon>Rhodobacterales</taxon>
        <taxon>Roseobacteraceae</taxon>
        <taxon>Roseicyclus</taxon>
    </lineage>
</organism>
<comment type="caution">
    <text evidence="2">The sequence shown here is derived from an EMBL/GenBank/DDBJ whole genome shotgun (WGS) entry which is preliminary data.</text>
</comment>
<dbReference type="Gene3D" id="3.30.1460.30">
    <property type="entry name" value="YgaC/TfoX-N like chaperone"/>
    <property type="match status" value="1"/>
</dbReference>
<evidence type="ECO:0000313" key="3">
    <source>
        <dbReference type="Proteomes" id="UP000526408"/>
    </source>
</evidence>
<evidence type="ECO:0000313" key="2">
    <source>
        <dbReference type="EMBL" id="NKX46449.1"/>
    </source>
</evidence>
<protein>
    <submittedName>
        <fullName evidence="2">TfoX/Sxy family protein</fullName>
    </submittedName>
</protein>